<protein>
    <submittedName>
        <fullName evidence="1">Uncharacterized protein</fullName>
    </submittedName>
</protein>
<dbReference type="AlphaFoldDB" id="C0DYT8"/>
<evidence type="ECO:0000313" key="1">
    <source>
        <dbReference type="EMBL" id="EEG22789.1"/>
    </source>
</evidence>
<sequence>MNGSLEQGWKTIWPAVSIARNRRRAGRLPEKLSRLLSGSLYCSYTVAFPRF</sequence>
<dbReference type="EMBL" id="ACEA01000058">
    <property type="protein sequence ID" value="EEG22789.1"/>
    <property type="molecule type" value="Genomic_DNA"/>
</dbReference>
<accession>C0DYT8</accession>
<evidence type="ECO:0000313" key="2">
    <source>
        <dbReference type="Proteomes" id="UP000005837"/>
    </source>
</evidence>
<organism evidence="1 2">
    <name type="scientific">Eikenella corrodens ATCC 23834</name>
    <dbReference type="NCBI Taxonomy" id="546274"/>
    <lineage>
        <taxon>Bacteria</taxon>
        <taxon>Pseudomonadati</taxon>
        <taxon>Pseudomonadota</taxon>
        <taxon>Betaproteobacteria</taxon>
        <taxon>Neisseriales</taxon>
        <taxon>Neisseriaceae</taxon>
        <taxon>Eikenella</taxon>
    </lineage>
</organism>
<proteinExistence type="predicted"/>
<dbReference type="Proteomes" id="UP000005837">
    <property type="component" value="Unassembled WGS sequence"/>
</dbReference>
<dbReference type="HOGENOM" id="CLU_3098357_0_0_4"/>
<reference evidence="1 2" key="1">
    <citation type="submission" date="2009-01" db="EMBL/GenBank/DDBJ databases">
        <authorList>
            <person name="Fulton L."/>
            <person name="Clifton S."/>
            <person name="Chinwalla A.T."/>
            <person name="Mitreva M."/>
            <person name="Sodergren E."/>
            <person name="Weinstock G."/>
            <person name="Clifton S."/>
            <person name="Dooling D.J."/>
            <person name="Fulton B."/>
            <person name="Minx P."/>
            <person name="Pepin K.H."/>
            <person name="Johnson M."/>
            <person name="Bhonagiri V."/>
            <person name="Nash W.E."/>
            <person name="Mardis E.R."/>
            <person name="Wilson R.K."/>
        </authorList>
    </citation>
    <scope>NUCLEOTIDE SEQUENCE [LARGE SCALE GENOMIC DNA]</scope>
    <source>
        <strain evidence="1 2">ATCC 23834</strain>
    </source>
</reference>
<name>C0DYT8_EIKCO</name>
<comment type="caution">
    <text evidence="1">The sequence shown here is derived from an EMBL/GenBank/DDBJ whole genome shotgun (WGS) entry which is preliminary data.</text>
</comment>
<gene>
    <name evidence="1" type="ORF">EIKCOROL_02553</name>
</gene>